<dbReference type="EMBL" id="FOJI01000001">
    <property type="protein sequence ID" value="SEV85598.1"/>
    <property type="molecule type" value="Genomic_DNA"/>
</dbReference>
<keyword evidence="2" id="KW-0808">Transferase</keyword>
<dbReference type="Proteomes" id="UP000199701">
    <property type="component" value="Unassembled WGS sequence"/>
</dbReference>
<proteinExistence type="predicted"/>
<keyword evidence="3" id="KW-1185">Reference proteome</keyword>
<organism evidence="2 3">
    <name type="scientific">[Clostridium] fimetarium</name>
    <dbReference type="NCBI Taxonomy" id="99656"/>
    <lineage>
        <taxon>Bacteria</taxon>
        <taxon>Bacillati</taxon>
        <taxon>Bacillota</taxon>
        <taxon>Clostridia</taxon>
        <taxon>Lachnospirales</taxon>
        <taxon>Lachnospiraceae</taxon>
    </lineage>
</organism>
<dbReference type="GO" id="GO:0016747">
    <property type="term" value="F:acyltransferase activity, transferring groups other than amino-acyl groups"/>
    <property type="evidence" value="ECO:0007669"/>
    <property type="project" value="InterPro"/>
</dbReference>
<evidence type="ECO:0000313" key="3">
    <source>
        <dbReference type="Proteomes" id="UP000199701"/>
    </source>
</evidence>
<dbReference type="Pfam" id="PF00583">
    <property type="entry name" value="Acetyltransf_1"/>
    <property type="match status" value="1"/>
</dbReference>
<dbReference type="RefSeq" id="WP_092449969.1">
    <property type="nucleotide sequence ID" value="NZ_FOJI01000001.1"/>
</dbReference>
<evidence type="ECO:0000259" key="1">
    <source>
        <dbReference type="PROSITE" id="PS51186"/>
    </source>
</evidence>
<dbReference type="AlphaFoldDB" id="A0A1I0MBU5"/>
<sequence>MIFELLPITEIDMPKFKKDIQEAFQKGFEDVYGKTDGTILPEKDIDRSLNAKGSAAYKAVVDGEFMGGAVVVIDEATKYNHLDLLYVKYGTQTKGVGFELWKAIEKLYPDTKVWETCTPYFERRNIHFYVNKCDFHIVEFINEKNSVADTPDDFIGDGGEGMFVFKKQM</sequence>
<dbReference type="PROSITE" id="PS51186">
    <property type="entry name" value="GNAT"/>
    <property type="match status" value="1"/>
</dbReference>
<dbReference type="SUPFAM" id="SSF55729">
    <property type="entry name" value="Acyl-CoA N-acyltransferases (Nat)"/>
    <property type="match status" value="1"/>
</dbReference>
<name>A0A1I0MBU5_9FIRM</name>
<dbReference type="OrthoDB" id="9786032at2"/>
<feature type="domain" description="N-acetyltransferase" evidence="1">
    <location>
        <begin position="3"/>
        <end position="169"/>
    </location>
</feature>
<accession>A0A1I0MBU5</accession>
<dbReference type="InterPro" id="IPR000182">
    <property type="entry name" value="GNAT_dom"/>
</dbReference>
<evidence type="ECO:0000313" key="2">
    <source>
        <dbReference type="EMBL" id="SEV85598.1"/>
    </source>
</evidence>
<dbReference type="InterPro" id="IPR016181">
    <property type="entry name" value="Acyl_CoA_acyltransferase"/>
</dbReference>
<gene>
    <name evidence="2" type="ORF">SAMN05421659_101371</name>
</gene>
<dbReference type="STRING" id="99656.SAMN05421659_101371"/>
<reference evidence="2 3" key="1">
    <citation type="submission" date="2016-10" db="EMBL/GenBank/DDBJ databases">
        <authorList>
            <person name="de Groot N.N."/>
        </authorList>
    </citation>
    <scope>NUCLEOTIDE SEQUENCE [LARGE SCALE GENOMIC DNA]</scope>
    <source>
        <strain evidence="2 3">DSM 9179</strain>
    </source>
</reference>
<protein>
    <submittedName>
        <fullName evidence="2">Acetyltransferase (GNAT) family protein</fullName>
    </submittedName>
</protein>
<dbReference type="Gene3D" id="3.40.630.30">
    <property type="match status" value="1"/>
</dbReference>